<sequence length="18" mass="1841">MVLSLSCMLSSSPNLVGC</sequence>
<reference evidence="1" key="2">
    <citation type="journal article" date="2015" name="Data Brief">
        <title>Shoot transcriptome of the giant reed, Arundo donax.</title>
        <authorList>
            <person name="Barrero R.A."/>
            <person name="Guerrero F.D."/>
            <person name="Moolhuijzen P."/>
            <person name="Goolsby J.A."/>
            <person name="Tidwell J."/>
            <person name="Bellgard S.E."/>
            <person name="Bellgard M.I."/>
        </authorList>
    </citation>
    <scope>NUCLEOTIDE SEQUENCE</scope>
    <source>
        <tissue evidence="1">Shoot tissue taken approximately 20 cm above the soil surface</tissue>
    </source>
</reference>
<proteinExistence type="predicted"/>
<protein>
    <submittedName>
        <fullName evidence="1">Uncharacterized protein</fullName>
    </submittedName>
</protein>
<dbReference type="AlphaFoldDB" id="A0A0A9G1L8"/>
<reference evidence="1" key="1">
    <citation type="submission" date="2014-09" db="EMBL/GenBank/DDBJ databases">
        <authorList>
            <person name="Magalhaes I.L.F."/>
            <person name="Oliveira U."/>
            <person name="Santos F.R."/>
            <person name="Vidigal T.H.D.A."/>
            <person name="Brescovit A.D."/>
            <person name="Santos A.J."/>
        </authorList>
    </citation>
    <scope>NUCLEOTIDE SEQUENCE</scope>
    <source>
        <tissue evidence="1">Shoot tissue taken approximately 20 cm above the soil surface</tissue>
    </source>
</reference>
<dbReference type="EMBL" id="GBRH01181460">
    <property type="protein sequence ID" value="JAE16436.1"/>
    <property type="molecule type" value="Transcribed_RNA"/>
</dbReference>
<name>A0A0A9G1L8_ARUDO</name>
<evidence type="ECO:0000313" key="1">
    <source>
        <dbReference type="EMBL" id="JAE16436.1"/>
    </source>
</evidence>
<organism evidence="1">
    <name type="scientific">Arundo donax</name>
    <name type="common">Giant reed</name>
    <name type="synonym">Donax arundinaceus</name>
    <dbReference type="NCBI Taxonomy" id="35708"/>
    <lineage>
        <taxon>Eukaryota</taxon>
        <taxon>Viridiplantae</taxon>
        <taxon>Streptophyta</taxon>
        <taxon>Embryophyta</taxon>
        <taxon>Tracheophyta</taxon>
        <taxon>Spermatophyta</taxon>
        <taxon>Magnoliopsida</taxon>
        <taxon>Liliopsida</taxon>
        <taxon>Poales</taxon>
        <taxon>Poaceae</taxon>
        <taxon>PACMAD clade</taxon>
        <taxon>Arundinoideae</taxon>
        <taxon>Arundineae</taxon>
        <taxon>Arundo</taxon>
    </lineage>
</organism>
<accession>A0A0A9G1L8</accession>